<evidence type="ECO:0000313" key="4">
    <source>
        <dbReference type="Proteomes" id="UP001325479"/>
    </source>
</evidence>
<dbReference type="InterPro" id="IPR009739">
    <property type="entry name" value="LprI-like_N"/>
</dbReference>
<keyword evidence="1" id="KW-0812">Transmembrane</keyword>
<name>A0ABZ0WI27_9BURK</name>
<dbReference type="Proteomes" id="UP001325479">
    <property type="component" value="Chromosome"/>
</dbReference>
<sequence length="265" mass="28764">MAERKHIGGATADRLFEAARQLARDARRRARPVAAAVAGGIALAAALILPLAGSIGTAQAEVAAADPIDAAMRACSARADMSSTSGQVQCMDTARAAWKGATDIAYRQLMTRGSDARRKGWEESQKRWSAWRDAERPLLQAVFATTHGTAYVLSQADMELQPVRDRALMLRAEAARTDAVNTPPGSPGCGGDAQCEHAEFDLNRYYRRLYVRMPARSRAVLVRAERAWLAYRDATTPLVDARSRLDLIGARVATLKRLSETVGND</sequence>
<dbReference type="Pfam" id="PF07007">
    <property type="entry name" value="LprI"/>
    <property type="match status" value="2"/>
</dbReference>
<evidence type="ECO:0000313" key="3">
    <source>
        <dbReference type="EMBL" id="WQD77009.1"/>
    </source>
</evidence>
<reference evidence="3 4" key="1">
    <citation type="submission" date="2023-12" db="EMBL/GenBank/DDBJ databases">
        <title>Genome sequencing and assembly of bacterial species from a model synthetic community.</title>
        <authorList>
            <person name="Hogle S.L."/>
        </authorList>
    </citation>
    <scope>NUCLEOTIDE SEQUENCE [LARGE SCALE GENOMIC DNA]</scope>
    <source>
        <strain evidence="3 4">HAMBI 2494</strain>
    </source>
</reference>
<feature type="transmembrane region" description="Helical" evidence="1">
    <location>
        <begin position="33"/>
        <end position="52"/>
    </location>
</feature>
<dbReference type="RefSeq" id="WP_114808899.1">
    <property type="nucleotide sequence ID" value="NZ_CP139965.1"/>
</dbReference>
<gene>
    <name evidence="3" type="ORF">U0042_23500</name>
</gene>
<dbReference type="EMBL" id="CP139965">
    <property type="protein sequence ID" value="WQD77009.1"/>
    <property type="molecule type" value="Genomic_DNA"/>
</dbReference>
<dbReference type="Gene3D" id="1.20.1270.180">
    <property type="match status" value="2"/>
</dbReference>
<proteinExistence type="predicted"/>
<feature type="domain" description="Lysozyme inhibitor LprI-like N-terminal" evidence="2">
    <location>
        <begin position="194"/>
        <end position="243"/>
    </location>
</feature>
<organism evidence="3 4">
    <name type="scientific">Paraburkholderia kururiensis</name>
    <dbReference type="NCBI Taxonomy" id="984307"/>
    <lineage>
        <taxon>Bacteria</taxon>
        <taxon>Pseudomonadati</taxon>
        <taxon>Pseudomonadota</taxon>
        <taxon>Betaproteobacteria</taxon>
        <taxon>Burkholderiales</taxon>
        <taxon>Burkholderiaceae</taxon>
        <taxon>Paraburkholderia</taxon>
    </lineage>
</organism>
<keyword evidence="1" id="KW-1133">Transmembrane helix</keyword>
<evidence type="ECO:0000256" key="1">
    <source>
        <dbReference type="SAM" id="Phobius"/>
    </source>
</evidence>
<accession>A0ABZ0WI27</accession>
<protein>
    <submittedName>
        <fullName evidence="3">Lysozyme inhibitor LprI family protein</fullName>
    </submittedName>
</protein>
<feature type="domain" description="Lysozyme inhibitor LprI-like N-terminal" evidence="2">
    <location>
        <begin position="75"/>
        <end position="168"/>
    </location>
</feature>
<keyword evidence="4" id="KW-1185">Reference proteome</keyword>
<keyword evidence="1" id="KW-0472">Membrane</keyword>
<evidence type="ECO:0000259" key="2">
    <source>
        <dbReference type="Pfam" id="PF07007"/>
    </source>
</evidence>